<dbReference type="EnsemblProtists" id="HpaT801891">
    <property type="protein sequence ID" value="HpaP801891"/>
    <property type="gene ID" value="HpaG801891"/>
</dbReference>
<dbReference type="VEuPathDB" id="FungiDB:HpaG801891"/>
<dbReference type="EMBL" id="JH598637">
    <property type="status" value="NOT_ANNOTATED_CDS"/>
    <property type="molecule type" value="Genomic_DNA"/>
</dbReference>
<name>M4B6J0_HYAAE</name>
<keyword evidence="2" id="KW-1185">Reference proteome</keyword>
<accession>M4B6J0</accession>
<dbReference type="HOGENOM" id="CLU_2627177_0_0_1"/>
<reference evidence="1" key="2">
    <citation type="submission" date="2015-06" db="UniProtKB">
        <authorList>
            <consortium name="EnsemblProtists"/>
        </authorList>
    </citation>
    <scope>IDENTIFICATION</scope>
    <source>
        <strain evidence="1">Emoy2</strain>
    </source>
</reference>
<dbReference type="InParanoid" id="M4B6J0"/>
<proteinExistence type="predicted"/>
<dbReference type="Proteomes" id="UP000011713">
    <property type="component" value="Unassembled WGS sequence"/>
</dbReference>
<protein>
    <submittedName>
        <fullName evidence="1">Uncharacterized protein</fullName>
    </submittedName>
</protein>
<sequence>MEPIAGPRTVTGRERVCSLQGEDLEVNAEAMPWNTEKRLLDLLVGLAERMAKLEASQGAKDQLMDKESRVFGSAIGLG</sequence>
<evidence type="ECO:0000313" key="1">
    <source>
        <dbReference type="EnsemblProtists" id="HpaP801891"/>
    </source>
</evidence>
<evidence type="ECO:0000313" key="2">
    <source>
        <dbReference type="Proteomes" id="UP000011713"/>
    </source>
</evidence>
<organism evidence="1 2">
    <name type="scientific">Hyaloperonospora arabidopsidis (strain Emoy2)</name>
    <name type="common">Downy mildew agent</name>
    <name type="synonym">Peronospora arabidopsidis</name>
    <dbReference type="NCBI Taxonomy" id="559515"/>
    <lineage>
        <taxon>Eukaryota</taxon>
        <taxon>Sar</taxon>
        <taxon>Stramenopiles</taxon>
        <taxon>Oomycota</taxon>
        <taxon>Peronosporomycetes</taxon>
        <taxon>Peronosporales</taxon>
        <taxon>Peronosporaceae</taxon>
        <taxon>Hyaloperonospora</taxon>
    </lineage>
</organism>
<dbReference type="AlphaFoldDB" id="M4B6J0"/>
<reference evidence="2" key="1">
    <citation type="journal article" date="2010" name="Science">
        <title>Signatures of adaptation to obligate biotrophy in the Hyaloperonospora arabidopsidis genome.</title>
        <authorList>
            <person name="Baxter L."/>
            <person name="Tripathy S."/>
            <person name="Ishaque N."/>
            <person name="Boot N."/>
            <person name="Cabral A."/>
            <person name="Kemen E."/>
            <person name="Thines M."/>
            <person name="Ah-Fong A."/>
            <person name="Anderson R."/>
            <person name="Badejoko W."/>
            <person name="Bittner-Eddy P."/>
            <person name="Boore J.L."/>
            <person name="Chibucos M.C."/>
            <person name="Coates M."/>
            <person name="Dehal P."/>
            <person name="Delehaunty K."/>
            <person name="Dong S."/>
            <person name="Downton P."/>
            <person name="Dumas B."/>
            <person name="Fabro G."/>
            <person name="Fronick C."/>
            <person name="Fuerstenberg S.I."/>
            <person name="Fulton L."/>
            <person name="Gaulin E."/>
            <person name="Govers F."/>
            <person name="Hughes L."/>
            <person name="Humphray S."/>
            <person name="Jiang R.H."/>
            <person name="Judelson H."/>
            <person name="Kamoun S."/>
            <person name="Kyung K."/>
            <person name="Meijer H."/>
            <person name="Minx P."/>
            <person name="Morris P."/>
            <person name="Nelson J."/>
            <person name="Phuntumart V."/>
            <person name="Qutob D."/>
            <person name="Rehmany A."/>
            <person name="Rougon-Cardoso A."/>
            <person name="Ryden P."/>
            <person name="Torto-Alalibo T."/>
            <person name="Studholme D."/>
            <person name="Wang Y."/>
            <person name="Win J."/>
            <person name="Wood J."/>
            <person name="Clifton S.W."/>
            <person name="Rogers J."/>
            <person name="Van den Ackerveken G."/>
            <person name="Jones J.D."/>
            <person name="McDowell J.M."/>
            <person name="Beynon J."/>
            <person name="Tyler B.M."/>
        </authorList>
    </citation>
    <scope>NUCLEOTIDE SEQUENCE [LARGE SCALE GENOMIC DNA]</scope>
    <source>
        <strain evidence="2">Emoy2</strain>
    </source>
</reference>